<dbReference type="PROSITE" id="PS51004">
    <property type="entry name" value="SEMA"/>
    <property type="match status" value="1"/>
</dbReference>
<accession>A0A7R8W5F2</accession>
<dbReference type="FunFam" id="2.60.40.10:FF:000728">
    <property type="entry name" value="Plexin D1"/>
    <property type="match status" value="1"/>
</dbReference>
<dbReference type="GO" id="GO:0120025">
    <property type="term" value="C:plasma membrane bounded cell projection"/>
    <property type="evidence" value="ECO:0007669"/>
    <property type="project" value="UniProtKB-ARBA"/>
</dbReference>
<keyword evidence="5" id="KW-0812">Transmembrane</keyword>
<keyword evidence="11" id="KW-1015">Disulfide bond</keyword>
<dbReference type="InterPro" id="IPR013783">
    <property type="entry name" value="Ig-like_fold"/>
</dbReference>
<dbReference type="SMART" id="SM00429">
    <property type="entry name" value="IPT"/>
    <property type="match status" value="3"/>
</dbReference>
<dbReference type="CDD" id="cd12790">
    <property type="entry name" value="RasGAP_plexin_A"/>
    <property type="match status" value="1"/>
</dbReference>
<dbReference type="InterPro" id="IPR014756">
    <property type="entry name" value="Ig_E-set"/>
</dbReference>
<dbReference type="Pfam" id="PF24479">
    <property type="entry name" value="PSI_PlexinA-B"/>
    <property type="match status" value="1"/>
</dbReference>
<dbReference type="SUPFAM" id="SSF48350">
    <property type="entry name" value="GTPase activation domain, GAP"/>
    <property type="match status" value="1"/>
</dbReference>
<keyword evidence="9" id="KW-1133">Transmembrane helix</keyword>
<evidence type="ECO:0000256" key="3">
    <source>
        <dbReference type="ARBA" id="ARBA00022473"/>
    </source>
</evidence>
<keyword evidence="6" id="KW-0732">Signal</keyword>
<proteinExistence type="inferred from homology"/>
<keyword evidence="3" id="KW-0217">Developmental protein</keyword>
<organism evidence="15">
    <name type="scientific">Cyprideis torosa</name>
    <dbReference type="NCBI Taxonomy" id="163714"/>
    <lineage>
        <taxon>Eukaryota</taxon>
        <taxon>Metazoa</taxon>
        <taxon>Ecdysozoa</taxon>
        <taxon>Arthropoda</taxon>
        <taxon>Crustacea</taxon>
        <taxon>Oligostraca</taxon>
        <taxon>Ostracoda</taxon>
        <taxon>Podocopa</taxon>
        <taxon>Podocopida</taxon>
        <taxon>Cytherocopina</taxon>
        <taxon>Cytheroidea</taxon>
        <taxon>Cytherideidae</taxon>
        <taxon>Cyprideis</taxon>
    </lineage>
</organism>
<evidence type="ECO:0000256" key="13">
    <source>
        <dbReference type="ARBA" id="ARBA00023180"/>
    </source>
</evidence>
<dbReference type="InterPro" id="IPR036352">
    <property type="entry name" value="Semap_dom_sf"/>
</dbReference>
<evidence type="ECO:0000256" key="5">
    <source>
        <dbReference type="ARBA" id="ARBA00022692"/>
    </source>
</evidence>
<evidence type="ECO:0000256" key="11">
    <source>
        <dbReference type="ARBA" id="ARBA00023157"/>
    </source>
</evidence>
<dbReference type="GO" id="GO:0017154">
    <property type="term" value="F:semaphorin receptor activity"/>
    <property type="evidence" value="ECO:0007669"/>
    <property type="project" value="InterPro"/>
</dbReference>
<dbReference type="EMBL" id="OB660533">
    <property type="protein sequence ID" value="CAD7225241.1"/>
    <property type="molecule type" value="Genomic_DNA"/>
</dbReference>
<dbReference type="InterPro" id="IPR016201">
    <property type="entry name" value="PSI"/>
</dbReference>
<dbReference type="Pfam" id="PF01833">
    <property type="entry name" value="TIG"/>
    <property type="match status" value="2"/>
</dbReference>
<comment type="similarity">
    <text evidence="2">Belongs to the plexin family.</text>
</comment>
<dbReference type="FunFam" id="2.60.40.10:FF:001407">
    <property type="entry name" value="Plexin A, isoform B"/>
    <property type="match status" value="1"/>
</dbReference>
<dbReference type="GO" id="GO:0002116">
    <property type="term" value="C:semaphorin receptor complex"/>
    <property type="evidence" value="ECO:0007669"/>
    <property type="project" value="TreeGrafter"/>
</dbReference>
<evidence type="ECO:0000256" key="8">
    <source>
        <dbReference type="ARBA" id="ARBA00022902"/>
    </source>
</evidence>
<dbReference type="InterPro" id="IPR013548">
    <property type="entry name" value="Plexin_cytoplasmic_RasGAP_dom"/>
</dbReference>
<name>A0A7R8W5F2_9CRUS</name>
<evidence type="ECO:0000256" key="10">
    <source>
        <dbReference type="ARBA" id="ARBA00023136"/>
    </source>
</evidence>
<dbReference type="Pfam" id="PF01403">
    <property type="entry name" value="Sema"/>
    <property type="match status" value="1"/>
</dbReference>
<dbReference type="InterPro" id="IPR002165">
    <property type="entry name" value="Plexin_repeat"/>
</dbReference>
<dbReference type="PANTHER" id="PTHR22625">
    <property type="entry name" value="PLEXIN"/>
    <property type="match status" value="1"/>
</dbReference>
<dbReference type="Gene3D" id="2.60.40.10">
    <property type="entry name" value="Immunoglobulins"/>
    <property type="match status" value="5"/>
</dbReference>
<dbReference type="InterPro" id="IPR015943">
    <property type="entry name" value="WD40/YVTN_repeat-like_dom_sf"/>
</dbReference>
<dbReference type="InterPro" id="IPR001627">
    <property type="entry name" value="Semap_dom"/>
</dbReference>
<evidence type="ECO:0000313" key="15">
    <source>
        <dbReference type="EMBL" id="CAD7225241.1"/>
    </source>
</evidence>
<evidence type="ECO:0000256" key="9">
    <source>
        <dbReference type="ARBA" id="ARBA00022989"/>
    </source>
</evidence>
<dbReference type="Gene3D" id="3.10.20.90">
    <property type="entry name" value="Phosphatidylinositol 3-kinase Catalytic Subunit, Chain A, domain 1"/>
    <property type="match status" value="1"/>
</dbReference>
<dbReference type="Gene3D" id="2.130.10.10">
    <property type="entry name" value="YVTN repeat-like/Quinoprotein amine dehydrogenase"/>
    <property type="match status" value="1"/>
</dbReference>
<reference evidence="15" key="1">
    <citation type="submission" date="2020-11" db="EMBL/GenBank/DDBJ databases">
        <authorList>
            <person name="Tran Van P."/>
        </authorList>
    </citation>
    <scope>NUCLEOTIDE SEQUENCE</scope>
</reference>
<dbReference type="SUPFAM" id="SSF101912">
    <property type="entry name" value="Sema domain"/>
    <property type="match status" value="1"/>
</dbReference>
<dbReference type="Pfam" id="PF01437">
    <property type="entry name" value="PSI"/>
    <property type="match status" value="1"/>
</dbReference>
<evidence type="ECO:0000256" key="12">
    <source>
        <dbReference type="ARBA" id="ARBA00023170"/>
    </source>
</evidence>
<dbReference type="Pfam" id="PF17960">
    <property type="entry name" value="TIG_plexin"/>
    <property type="match status" value="1"/>
</dbReference>
<dbReference type="InterPro" id="IPR031148">
    <property type="entry name" value="Plexin"/>
</dbReference>
<evidence type="ECO:0000256" key="7">
    <source>
        <dbReference type="ARBA" id="ARBA00022737"/>
    </source>
</evidence>
<dbReference type="Pfam" id="PF20170">
    <property type="entry name" value="Plexin_RBD"/>
    <property type="match status" value="1"/>
</dbReference>
<dbReference type="GO" id="GO:0030334">
    <property type="term" value="P:regulation of cell migration"/>
    <property type="evidence" value="ECO:0007669"/>
    <property type="project" value="TreeGrafter"/>
</dbReference>
<dbReference type="GO" id="GO:0009653">
    <property type="term" value="P:anatomical structure morphogenesis"/>
    <property type="evidence" value="ECO:0007669"/>
    <property type="project" value="UniProtKB-ARBA"/>
</dbReference>
<keyword evidence="12" id="KW-0675">Receptor</keyword>
<dbReference type="InterPro" id="IPR041362">
    <property type="entry name" value="TIG2_plexin"/>
</dbReference>
<dbReference type="InterPro" id="IPR041019">
    <property type="entry name" value="TIG1_plexin"/>
</dbReference>
<comment type="subcellular location">
    <subcellularLocation>
        <location evidence="1">Cell membrane</location>
        <topology evidence="1">Single-pass type I membrane protein</topology>
    </subcellularLocation>
</comment>
<dbReference type="SMART" id="SM00423">
    <property type="entry name" value="PSI"/>
    <property type="match status" value="3"/>
</dbReference>
<sequence>MSSSRFKQHVPCLDPLIHVDRSFPQQQVKDIEEDFCGMDVNTPLGGETAVEAVPVVTWDRPRVTSVTVTLTSDFTVAFCGTEDGRVKKIVIPNRHAAIEYEDILLDPGSPVQRDAAFDATGEHIYVMTQRRISKVRVQGCERYTKCGDCLGASDPYCGWCSLENRCTKIQDCKNAEKYWVAYKGENCTAIKSVIPNQLQRTTAVKLTLEIENLPLLRAVYQCVFTALGKTLVTEASLEGRNILCETPRTDRLPQIAPEQHHFTAKLAVRVKDGQEFADTDFTFFDCNTYTSCTQCVNSTFPCDWCVDGHRCTHDTAENCRNDVLVTGKERIGPSIRSGPNFCPRIKATSSRKHLVPAGSTRGIRVSVDNIAQFIVQTRFVCQFNVEGRVKSVSASLIGDMVYCDEVQFDYNSPAPNITASFAVIWGSSKTLDNPHNIQVLIYRCRLMANNCGLCLTLAPEYGCGWCQSSARCEIKDHCEMGKGIWLNQGQPCPNPQVTDFTPKYGVWEGKINVTIFGINLGRRFEDVQTGITVAGIPCSPFRETYVVTQSVTCYLDGPGYDSHRKGPVVVKVADFRGESEANFEFVNPRIRGFSPLRGPQSGGTHLTIEGDFMNAGSKIEAFIRNIPCVLVSRRVFAVRKERELESPWFAYVDDPVIISVESGIRGQAKVAKGIPAGGITLNVKGRNLDIIQRPKMYIYYKDRLFEERCQILRADLMECVAPRVDVAPGDRLSADNPAQLEFGFLMDGVESVKNLSSKPGFGKFLLYPNPYFFEFEEKPKHYKSDYLTINGENLDRASHEKDVRVLIGNGVCNVTSLSRSQLTCRPPDAQPAAVDRFGRTVEGALPQVVALVGLNNLSFVIGELSYRPQTAADAALSQTVIIGMSVGGGVILLILFAIAVLYRRKSTENARVLKGMQEQMDVLELKVAAECKEAFAELQTEITDWTSDMTHGGIPFLDYRTYAMKILFPNIEEHPVMTYAMKILFPNIEEHPVMFPDTNGLNYAGKEQGIKQFGQLVLNKTFLLLFIRTLEGNKYFSMRDRVNVASLIMVALQGKMDYCTDVLKTLLADLIERCMNGKSHPKLLLRRTESVAEKMLSAWFTFLLYKFLRECAGEPLFLLYRATKQQVNKGPVDHFTSEARYSLSEEKLIRQSINYQPLFLFTDLRKMSLWGVCVAGSKDELDLEWRTGNHGYGRIVLNDEDSTTKIEQGWKRINTLQHYEVKDGAVFNLVLRQSYPNQNNFNDTLRSHKYETLNLSKGSSPPASRATSPLNHENDNGSRWWHLVKHHDSHNDKDRGNKMVSEIYLTRLLSTKITLQKYVDDLFETIFSIAHRGSALPLAIKYLFDFLDDQAKLYGIMDPEVVHTWKSNSLPLRFWVNLIKNPNFVFDIQKSNIVDSCLSVIAQTFMDSCSTSQHRLGKESPSSKLLYAKDIPAYKDWVERYYHDIQLMPSISEQDMAAMLAEESRGHGGEFNVNAALMELYSYAMTHQEQLRLTLDEDEFSKKQRLSAKLNRVFQLMSAEPTA</sequence>
<dbReference type="OrthoDB" id="125363at2759"/>
<dbReference type="GO" id="GO:0007399">
    <property type="term" value="P:nervous system development"/>
    <property type="evidence" value="ECO:0007669"/>
    <property type="project" value="UniProtKB-KW"/>
</dbReference>
<comment type="caution">
    <text evidence="14">Lacks conserved residue(s) required for the propagation of feature annotation.</text>
</comment>
<evidence type="ECO:0000256" key="1">
    <source>
        <dbReference type="ARBA" id="ARBA00004251"/>
    </source>
</evidence>
<dbReference type="CDD" id="cd00603">
    <property type="entry name" value="IPT_PCSR"/>
    <property type="match status" value="1"/>
</dbReference>
<keyword evidence="7" id="KW-0677">Repeat</keyword>
<dbReference type="InterPro" id="IPR046800">
    <property type="entry name" value="Plexin_RBD"/>
</dbReference>
<dbReference type="GO" id="GO:0005886">
    <property type="term" value="C:plasma membrane"/>
    <property type="evidence" value="ECO:0007669"/>
    <property type="project" value="UniProtKB-SubCell"/>
</dbReference>
<evidence type="ECO:0000256" key="4">
    <source>
        <dbReference type="ARBA" id="ARBA00022475"/>
    </source>
</evidence>
<keyword evidence="4" id="KW-1003">Cell membrane</keyword>
<protein>
    <submittedName>
        <fullName evidence="15">Uncharacterized protein</fullName>
    </submittedName>
</protein>
<dbReference type="Pfam" id="PF08337">
    <property type="entry name" value="Plexin_cytopl"/>
    <property type="match status" value="1"/>
</dbReference>
<dbReference type="Gene3D" id="1.10.506.10">
    <property type="entry name" value="GTPase Activation - p120gap, domain 1"/>
    <property type="match status" value="3"/>
</dbReference>
<keyword evidence="8" id="KW-0524">Neurogenesis</keyword>
<keyword evidence="10" id="KW-0472">Membrane</keyword>
<dbReference type="SUPFAM" id="SSF81296">
    <property type="entry name" value="E set domains"/>
    <property type="match status" value="4"/>
</dbReference>
<dbReference type="InterPro" id="IPR008936">
    <property type="entry name" value="Rho_GTPase_activation_prot"/>
</dbReference>
<dbReference type="InterPro" id="IPR002909">
    <property type="entry name" value="IPT_dom"/>
</dbReference>
<dbReference type="SUPFAM" id="SSF103575">
    <property type="entry name" value="Plexin repeat"/>
    <property type="match status" value="1"/>
</dbReference>
<evidence type="ECO:0000256" key="2">
    <source>
        <dbReference type="ARBA" id="ARBA00010297"/>
    </source>
</evidence>
<dbReference type="Pfam" id="PF18020">
    <property type="entry name" value="TIG_2"/>
    <property type="match status" value="1"/>
</dbReference>
<evidence type="ECO:0000256" key="6">
    <source>
        <dbReference type="ARBA" id="ARBA00022729"/>
    </source>
</evidence>
<dbReference type="PANTHER" id="PTHR22625:SF70">
    <property type="entry name" value="PLEXIN A, ISOFORM A"/>
    <property type="match status" value="1"/>
</dbReference>
<gene>
    <name evidence="15" type="ORF">CTOB1V02_LOCUS3186</name>
</gene>
<evidence type="ECO:0000256" key="14">
    <source>
        <dbReference type="PROSITE-ProRule" id="PRU00352"/>
    </source>
</evidence>
<keyword evidence="13" id="KW-0325">Glycoprotein</keyword>
<dbReference type="FunFam" id="1.10.506.10:FF:000005">
    <property type="entry name" value="Plexin A1"/>
    <property type="match status" value="1"/>
</dbReference>